<evidence type="ECO:0000256" key="4">
    <source>
        <dbReference type="HAMAP-Rule" id="MF_01401"/>
    </source>
</evidence>
<comment type="catalytic activity">
    <reaction evidence="2 4">
        <text>L-methionyl-[protein] + [thioredoxin]-disulfide + H2O = L-methionyl-(S)-S-oxide-[protein] + [thioredoxin]-dithiol</text>
        <dbReference type="Rhea" id="RHEA:14217"/>
        <dbReference type="Rhea" id="RHEA-COMP:10698"/>
        <dbReference type="Rhea" id="RHEA-COMP:10700"/>
        <dbReference type="Rhea" id="RHEA-COMP:12313"/>
        <dbReference type="Rhea" id="RHEA-COMP:12315"/>
        <dbReference type="ChEBI" id="CHEBI:15377"/>
        <dbReference type="ChEBI" id="CHEBI:16044"/>
        <dbReference type="ChEBI" id="CHEBI:29950"/>
        <dbReference type="ChEBI" id="CHEBI:44120"/>
        <dbReference type="ChEBI" id="CHEBI:50058"/>
        <dbReference type="EC" id="1.8.4.11"/>
    </reaction>
</comment>
<keyword evidence="1 4" id="KW-0560">Oxidoreductase</keyword>
<protein>
    <recommendedName>
        <fullName evidence="4">Peptide methionine sulfoxide reductase MsrA</fullName>
        <shortName evidence="4">Protein-methionine-S-oxide reductase</shortName>
        <ecNumber evidence="4">1.8.4.11</ecNumber>
    </recommendedName>
    <alternativeName>
        <fullName evidence="4">Peptide-methionine (S)-S-oxide reductase</fullName>
        <shortName evidence="4">Peptide Met(O) reductase</shortName>
    </alternativeName>
</protein>
<dbReference type="Proteomes" id="UP000599179">
    <property type="component" value="Unassembled WGS sequence"/>
</dbReference>
<evidence type="ECO:0000313" key="7">
    <source>
        <dbReference type="Proteomes" id="UP000599179"/>
    </source>
</evidence>
<dbReference type="Pfam" id="PF01625">
    <property type="entry name" value="PMSR"/>
    <property type="match status" value="1"/>
</dbReference>
<gene>
    <name evidence="4 6" type="primary">msrA</name>
    <name evidence="6" type="ORF">GCM10010832_22990</name>
</gene>
<dbReference type="NCBIfam" id="TIGR00401">
    <property type="entry name" value="msrA"/>
    <property type="match status" value="1"/>
</dbReference>
<comment type="caution">
    <text evidence="6">The sequence shown here is derived from an EMBL/GenBank/DDBJ whole genome shotgun (WGS) entry which is preliminary data.</text>
</comment>
<organism evidence="6 7">
    <name type="scientific">Psychroflexus planctonicus</name>
    <dbReference type="NCBI Taxonomy" id="1526575"/>
    <lineage>
        <taxon>Bacteria</taxon>
        <taxon>Pseudomonadati</taxon>
        <taxon>Bacteroidota</taxon>
        <taxon>Flavobacteriia</taxon>
        <taxon>Flavobacteriales</taxon>
        <taxon>Flavobacteriaceae</taxon>
        <taxon>Psychroflexus</taxon>
    </lineage>
</organism>
<dbReference type="InterPro" id="IPR036509">
    <property type="entry name" value="Met_Sox_Rdtase_MsrA_sf"/>
</dbReference>
<evidence type="ECO:0000259" key="5">
    <source>
        <dbReference type="Pfam" id="PF01625"/>
    </source>
</evidence>
<sequence length="180" mass="20729">MALSEAILANGCFWCTEAVFLQLQGVKEVHSGFTGGTIKNPPYREVVMGRTGHAEAIQIFFDEDVISYEQILYVFFATHDPTTLNKQGYDVGTQYRSAIFYKNDTQKQIAENVITSIESENVYHNPIVTEVTPASPFYKAEEEHQDFYQRNTEFRYCQLIIEPKLSTLRKKFQHLLIKNS</sequence>
<evidence type="ECO:0000313" key="6">
    <source>
        <dbReference type="EMBL" id="GGE42435.1"/>
    </source>
</evidence>
<accession>A0ABQ1SJF8</accession>
<dbReference type="RefSeq" id="WP_188459289.1">
    <property type="nucleotide sequence ID" value="NZ_BMGM01000011.1"/>
</dbReference>
<feature type="active site" evidence="4">
    <location>
        <position position="12"/>
    </location>
</feature>
<dbReference type="EC" id="1.8.4.11" evidence="4"/>
<dbReference type="EMBL" id="BMGM01000011">
    <property type="protein sequence ID" value="GGE42435.1"/>
    <property type="molecule type" value="Genomic_DNA"/>
</dbReference>
<dbReference type="InterPro" id="IPR002569">
    <property type="entry name" value="Met_Sox_Rdtase_MsrA_dom"/>
</dbReference>
<comment type="function">
    <text evidence="4">Has an important function as a repair enzyme for proteins that have been inactivated by oxidation. Catalyzes the reversible oxidation-reduction of methionine sulfoxide in proteins to methionine.</text>
</comment>
<evidence type="ECO:0000256" key="3">
    <source>
        <dbReference type="ARBA" id="ARBA00048782"/>
    </source>
</evidence>
<proteinExistence type="inferred from homology"/>
<evidence type="ECO:0000256" key="1">
    <source>
        <dbReference type="ARBA" id="ARBA00023002"/>
    </source>
</evidence>
<keyword evidence="7" id="KW-1185">Reference proteome</keyword>
<comment type="catalytic activity">
    <reaction evidence="3 4">
        <text>[thioredoxin]-disulfide + L-methionine + H2O = L-methionine (S)-S-oxide + [thioredoxin]-dithiol</text>
        <dbReference type="Rhea" id="RHEA:19993"/>
        <dbReference type="Rhea" id="RHEA-COMP:10698"/>
        <dbReference type="Rhea" id="RHEA-COMP:10700"/>
        <dbReference type="ChEBI" id="CHEBI:15377"/>
        <dbReference type="ChEBI" id="CHEBI:29950"/>
        <dbReference type="ChEBI" id="CHEBI:50058"/>
        <dbReference type="ChEBI" id="CHEBI:57844"/>
        <dbReference type="ChEBI" id="CHEBI:58772"/>
        <dbReference type="EC" id="1.8.4.11"/>
    </reaction>
</comment>
<dbReference type="HAMAP" id="MF_01401">
    <property type="entry name" value="MsrA"/>
    <property type="match status" value="1"/>
</dbReference>
<dbReference type="PANTHER" id="PTHR43774">
    <property type="entry name" value="PEPTIDE METHIONINE SULFOXIDE REDUCTASE"/>
    <property type="match status" value="1"/>
</dbReference>
<dbReference type="Gene3D" id="3.30.1060.10">
    <property type="entry name" value="Peptide methionine sulphoxide reductase MsrA"/>
    <property type="match status" value="1"/>
</dbReference>
<dbReference type="PANTHER" id="PTHR43774:SF1">
    <property type="entry name" value="PEPTIDE METHIONINE SULFOXIDE REDUCTASE MSRA 2"/>
    <property type="match status" value="1"/>
</dbReference>
<evidence type="ECO:0000256" key="2">
    <source>
        <dbReference type="ARBA" id="ARBA00047806"/>
    </source>
</evidence>
<reference evidence="7" key="1">
    <citation type="journal article" date="2019" name="Int. J. Syst. Evol. Microbiol.">
        <title>The Global Catalogue of Microorganisms (GCM) 10K type strain sequencing project: providing services to taxonomists for standard genome sequencing and annotation.</title>
        <authorList>
            <consortium name="The Broad Institute Genomics Platform"/>
            <consortium name="The Broad Institute Genome Sequencing Center for Infectious Disease"/>
            <person name="Wu L."/>
            <person name="Ma J."/>
        </authorList>
    </citation>
    <scope>NUCLEOTIDE SEQUENCE [LARGE SCALE GENOMIC DNA]</scope>
    <source>
        <strain evidence="7">CGMCC 1.12931</strain>
    </source>
</reference>
<name>A0ABQ1SJF8_9FLAO</name>
<dbReference type="SUPFAM" id="SSF55068">
    <property type="entry name" value="Peptide methionine sulfoxide reductase"/>
    <property type="match status" value="1"/>
</dbReference>
<comment type="similarity">
    <text evidence="4">Belongs to the MsrA Met sulfoxide reductase family.</text>
</comment>
<feature type="domain" description="Peptide methionine sulphoxide reductase MsrA" evidence="5">
    <location>
        <begin position="5"/>
        <end position="158"/>
    </location>
</feature>